<evidence type="ECO:0000256" key="2">
    <source>
        <dbReference type="ARBA" id="ARBA00022723"/>
    </source>
</evidence>
<organism evidence="6 7">
    <name type="scientific">Candidatus Thiopontia autotrophica</name>
    <dbReference type="NCBI Taxonomy" id="2841688"/>
    <lineage>
        <taxon>Bacteria</taxon>
        <taxon>Pseudomonadati</taxon>
        <taxon>Pseudomonadota</taxon>
        <taxon>Gammaproteobacteria</taxon>
        <taxon>Candidatus Thiopontia</taxon>
    </lineage>
</organism>
<evidence type="ECO:0000256" key="4">
    <source>
        <dbReference type="ARBA" id="ARBA00022833"/>
    </source>
</evidence>
<keyword evidence="4" id="KW-0862">Zinc</keyword>
<dbReference type="GO" id="GO:0016788">
    <property type="term" value="F:hydrolase activity, acting on ester bonds"/>
    <property type="evidence" value="ECO:0007669"/>
    <property type="project" value="InterPro"/>
</dbReference>
<keyword evidence="2" id="KW-0479">Metal-binding</keyword>
<dbReference type="InterPro" id="IPR055438">
    <property type="entry name" value="AstE_AspA_cat"/>
</dbReference>
<dbReference type="EMBL" id="JACNFK010000008">
    <property type="protein sequence ID" value="MBC8518849.1"/>
    <property type="molecule type" value="Genomic_DNA"/>
</dbReference>
<evidence type="ECO:0000313" key="6">
    <source>
        <dbReference type="EMBL" id="MBC8518849.1"/>
    </source>
</evidence>
<comment type="caution">
    <text evidence="6">The sequence shown here is derived from an EMBL/GenBank/DDBJ whole genome shotgun (WGS) entry which is preliminary data.</text>
</comment>
<proteinExistence type="predicted"/>
<dbReference type="AlphaFoldDB" id="A0A8J6TMM0"/>
<evidence type="ECO:0000259" key="5">
    <source>
        <dbReference type="Pfam" id="PF24827"/>
    </source>
</evidence>
<evidence type="ECO:0000313" key="7">
    <source>
        <dbReference type="Proteomes" id="UP000654401"/>
    </source>
</evidence>
<dbReference type="GO" id="GO:0046872">
    <property type="term" value="F:metal ion binding"/>
    <property type="evidence" value="ECO:0007669"/>
    <property type="project" value="UniProtKB-KW"/>
</dbReference>
<accession>A0A8J6TMM0</accession>
<protein>
    <submittedName>
        <fullName evidence="6">Succinylglutamate desuccinylase/aspartoacylase family protein</fullName>
    </submittedName>
</protein>
<dbReference type="SUPFAM" id="SSF53187">
    <property type="entry name" value="Zn-dependent exopeptidases"/>
    <property type="match status" value="1"/>
</dbReference>
<gene>
    <name evidence="6" type="ORF">H8D24_00385</name>
</gene>
<evidence type="ECO:0000256" key="3">
    <source>
        <dbReference type="ARBA" id="ARBA00022801"/>
    </source>
</evidence>
<keyword evidence="3" id="KW-0378">Hydrolase</keyword>
<feature type="domain" description="Succinylglutamate desuccinylase/Aspartoacylase catalytic" evidence="5">
    <location>
        <begin position="47"/>
        <end position="202"/>
    </location>
</feature>
<dbReference type="Gene3D" id="3.40.630.10">
    <property type="entry name" value="Zn peptidases"/>
    <property type="match status" value="1"/>
</dbReference>
<reference evidence="6 7" key="1">
    <citation type="submission" date="2020-08" db="EMBL/GenBank/DDBJ databases">
        <title>Bridging the membrane lipid divide: bacteria of the FCB group superphylum have the potential to synthesize archaeal ether lipids.</title>
        <authorList>
            <person name="Villanueva L."/>
            <person name="Von Meijenfeldt F.A.B."/>
            <person name="Westbye A.B."/>
            <person name="Yadav S."/>
            <person name="Hopmans E.C."/>
            <person name="Dutilh B.E."/>
            <person name="Sinninghe Damste J.S."/>
        </authorList>
    </citation>
    <scope>NUCLEOTIDE SEQUENCE [LARGE SCALE GENOMIC DNA]</scope>
    <source>
        <strain evidence="6">NIOZ-UU100</strain>
    </source>
</reference>
<evidence type="ECO:0000256" key="1">
    <source>
        <dbReference type="ARBA" id="ARBA00001947"/>
    </source>
</evidence>
<name>A0A8J6TMM0_9GAMM</name>
<dbReference type="CDD" id="cd06256">
    <property type="entry name" value="M14_ASTE_ASPA-like"/>
    <property type="match status" value="1"/>
</dbReference>
<dbReference type="Proteomes" id="UP000654401">
    <property type="component" value="Unassembled WGS sequence"/>
</dbReference>
<sequence>MRQLITLNEIPDGLLDLEADELTTMLSGTTLVHLPGRRREPLFITVLLHGNEITGWQALRGMLRKFQHKELPRSLSFLVGNVSAAAEGARHLPGQPDYNRIWDGRGGSEQQMMSEVVEQMRQRNVFASIDVHNNTGRNPHYGCVNLLEQSHLHLATLFSRTVVYFTRPAEVQSIAMSKICPAVTVECGQPGEPHGVEHAQQFLESCLHLSEIPSHPVAHGDVDLFHTVATVKIPGAVRFGFGDSDQGMDSLDLCFADDLDQLNFQEIPAGTSFGVVCSDRVDHIEVWSEAGEDVGDRFFEVEDGELRTKRAVMPSMLTRDEEVIRQDCLCYLMERMDYYD</sequence>
<dbReference type="Pfam" id="PF24827">
    <property type="entry name" value="AstE_AspA_cat"/>
    <property type="match status" value="1"/>
</dbReference>
<comment type="cofactor">
    <cofactor evidence="1">
        <name>Zn(2+)</name>
        <dbReference type="ChEBI" id="CHEBI:29105"/>
    </cofactor>
</comment>